<evidence type="ECO:0000313" key="2">
    <source>
        <dbReference type="Proteomes" id="UP000828048"/>
    </source>
</evidence>
<dbReference type="EMBL" id="CM037158">
    <property type="protein sequence ID" value="KAH7851758.1"/>
    <property type="molecule type" value="Genomic_DNA"/>
</dbReference>
<proteinExistence type="predicted"/>
<organism evidence="1 2">
    <name type="scientific">Vaccinium darrowii</name>
    <dbReference type="NCBI Taxonomy" id="229202"/>
    <lineage>
        <taxon>Eukaryota</taxon>
        <taxon>Viridiplantae</taxon>
        <taxon>Streptophyta</taxon>
        <taxon>Embryophyta</taxon>
        <taxon>Tracheophyta</taxon>
        <taxon>Spermatophyta</taxon>
        <taxon>Magnoliopsida</taxon>
        <taxon>eudicotyledons</taxon>
        <taxon>Gunneridae</taxon>
        <taxon>Pentapetalae</taxon>
        <taxon>asterids</taxon>
        <taxon>Ericales</taxon>
        <taxon>Ericaceae</taxon>
        <taxon>Vaccinioideae</taxon>
        <taxon>Vaccinieae</taxon>
        <taxon>Vaccinium</taxon>
    </lineage>
</organism>
<name>A0ACB7YF00_9ERIC</name>
<sequence length="328" mass="37050">MGKSRAKWREKEDVFIELGEWKRTRGESGVQGECLGLPRNRISMMKFSCNVLAGVVTTIGFLKDAPRVNIHGFNVYHKNRLILPFWRVKHADNSTARGVVGILEVNFIEPTHDKQDFEKTSVFQKLEARLQDMTMEYWHLHCGLIGYQLVKKKPTKPKPSQDLLSKANRFLQPLVLNQRSSASVDVQPVSPAVESSEDVGATRSYDSTRPENFVNGPTARRKEQNPTGELEHGKSQLGSMSASSDTPPNGVKQAPQSRENQLMEQELTSVMQENKKLCSQLLELEKGEKDLNLKVQQLWSELGNLESEYVRMLAELDAIDKDARNTDG</sequence>
<protein>
    <submittedName>
        <fullName evidence="1">Uncharacterized protein</fullName>
    </submittedName>
</protein>
<accession>A0ACB7YF00</accession>
<dbReference type="Proteomes" id="UP000828048">
    <property type="component" value="Chromosome 8"/>
</dbReference>
<evidence type="ECO:0000313" key="1">
    <source>
        <dbReference type="EMBL" id="KAH7851758.1"/>
    </source>
</evidence>
<comment type="caution">
    <text evidence="1">The sequence shown here is derived from an EMBL/GenBank/DDBJ whole genome shotgun (WGS) entry which is preliminary data.</text>
</comment>
<reference evidence="1 2" key="1">
    <citation type="journal article" date="2021" name="Hortic Res">
        <title>High-quality reference genome and annotation aids understanding of berry development for evergreen blueberry (Vaccinium darrowii).</title>
        <authorList>
            <person name="Yu J."/>
            <person name="Hulse-Kemp A.M."/>
            <person name="Babiker E."/>
            <person name="Staton M."/>
        </authorList>
    </citation>
    <scope>NUCLEOTIDE SEQUENCE [LARGE SCALE GENOMIC DNA]</scope>
    <source>
        <strain evidence="2">cv. NJ 8807/NJ 8810</strain>
        <tissue evidence="1">Young leaf</tissue>
    </source>
</reference>
<keyword evidence="2" id="KW-1185">Reference proteome</keyword>
<gene>
    <name evidence="1" type="ORF">Vadar_016202</name>
</gene>